<evidence type="ECO:0000313" key="3">
    <source>
        <dbReference type="EMBL" id="ORY65192.1"/>
    </source>
</evidence>
<evidence type="ECO:0000259" key="2">
    <source>
        <dbReference type="Pfam" id="PF01156"/>
    </source>
</evidence>
<dbReference type="InterPro" id="IPR052775">
    <property type="entry name" value="IUN_hydrolase"/>
</dbReference>
<reference evidence="3 4" key="1">
    <citation type="submission" date="2016-07" db="EMBL/GenBank/DDBJ databases">
        <title>Pervasive Adenine N6-methylation of Active Genes in Fungi.</title>
        <authorList>
            <consortium name="DOE Joint Genome Institute"/>
            <person name="Mondo S.J."/>
            <person name="Dannebaum R.O."/>
            <person name="Kuo R.C."/>
            <person name="Labutti K."/>
            <person name="Haridas S."/>
            <person name="Kuo A."/>
            <person name="Salamov A."/>
            <person name="Ahrendt S.R."/>
            <person name="Lipzen A."/>
            <person name="Sullivan W."/>
            <person name="Andreopoulos W.B."/>
            <person name="Clum A."/>
            <person name="Lindquist E."/>
            <person name="Daum C."/>
            <person name="Ramamoorthy G.K."/>
            <person name="Gryganskyi A."/>
            <person name="Culley D."/>
            <person name="Magnuson J.K."/>
            <person name="James T.Y."/>
            <person name="O'Malley M.A."/>
            <person name="Stajich J.E."/>
            <person name="Spatafora J.W."/>
            <person name="Visel A."/>
            <person name="Grigoriev I.V."/>
        </authorList>
    </citation>
    <scope>NUCLEOTIDE SEQUENCE [LARGE SCALE GENOMIC DNA]</scope>
    <source>
        <strain evidence="3 4">CBS 129021</strain>
    </source>
</reference>
<organism evidence="3 4">
    <name type="scientific">Pseudomassariella vexata</name>
    <dbReference type="NCBI Taxonomy" id="1141098"/>
    <lineage>
        <taxon>Eukaryota</taxon>
        <taxon>Fungi</taxon>
        <taxon>Dikarya</taxon>
        <taxon>Ascomycota</taxon>
        <taxon>Pezizomycotina</taxon>
        <taxon>Sordariomycetes</taxon>
        <taxon>Xylariomycetidae</taxon>
        <taxon>Amphisphaeriales</taxon>
        <taxon>Pseudomassariaceae</taxon>
        <taxon>Pseudomassariella</taxon>
    </lineage>
</organism>
<sequence length="338" mass="37238">MENDWSTTAAGQFLMALDYGWDVLGLVGDTANTWALQSSLHALALLEVGNLSCIPVYKGADYPLLVTPKIMTAYQNLMGPFPWKGVFAEYNETAESLGSEATGGVPHSSPAALYEGYPNTTVAGNYSAAWMIEQVHTYPGEIVFYSGGALTNLALAVRMDPEFAALTKGLYIMGGFADNNLLMTSGDLDQADINTDFNFKADPEATKIVLTAAFPNITLVSNAANAYFADTAYLEEAYEIQTPYTKLARDYSETYLPLWDEITTMVMLDPSAILNQTSFYVNVDTSFYSPTYGNIWAYQDILKPSLQDLREVNFVYSTNETMLRTTLKRALQYPKSCS</sequence>
<protein>
    <submittedName>
        <fullName evidence="3">Inosine/uridine-preferring nucleoside hydrolase domain-containing protein</fullName>
    </submittedName>
</protein>
<dbReference type="EMBL" id="MCFJ01000006">
    <property type="protein sequence ID" value="ORY65192.1"/>
    <property type="molecule type" value="Genomic_DNA"/>
</dbReference>
<accession>A0A1Y2E0X7</accession>
<proteinExistence type="inferred from homology"/>
<evidence type="ECO:0000256" key="1">
    <source>
        <dbReference type="ARBA" id="ARBA00009176"/>
    </source>
</evidence>
<dbReference type="GO" id="GO:0016799">
    <property type="term" value="F:hydrolase activity, hydrolyzing N-glycosyl compounds"/>
    <property type="evidence" value="ECO:0007669"/>
    <property type="project" value="InterPro"/>
</dbReference>
<dbReference type="OrthoDB" id="432381at2759"/>
<dbReference type="InterPro" id="IPR036452">
    <property type="entry name" value="Ribo_hydro-like"/>
</dbReference>
<dbReference type="Pfam" id="PF01156">
    <property type="entry name" value="IU_nuc_hydro"/>
    <property type="match status" value="1"/>
</dbReference>
<dbReference type="GeneID" id="63778251"/>
<dbReference type="Proteomes" id="UP000193689">
    <property type="component" value="Unassembled WGS sequence"/>
</dbReference>
<evidence type="ECO:0000313" key="4">
    <source>
        <dbReference type="Proteomes" id="UP000193689"/>
    </source>
</evidence>
<name>A0A1Y2E0X7_9PEZI</name>
<gene>
    <name evidence="3" type="ORF">BCR38DRAFT_457410</name>
</gene>
<comment type="caution">
    <text evidence="3">The sequence shown here is derived from an EMBL/GenBank/DDBJ whole genome shotgun (WGS) entry which is preliminary data.</text>
</comment>
<dbReference type="SUPFAM" id="SSF53590">
    <property type="entry name" value="Nucleoside hydrolase"/>
    <property type="match status" value="1"/>
</dbReference>
<dbReference type="PANTHER" id="PTHR46190">
    <property type="entry name" value="SI:CH211-201H21.5-RELATED"/>
    <property type="match status" value="1"/>
</dbReference>
<keyword evidence="3" id="KW-0378">Hydrolase</keyword>
<dbReference type="Gene3D" id="3.90.245.10">
    <property type="entry name" value="Ribonucleoside hydrolase-like"/>
    <property type="match status" value="1"/>
</dbReference>
<dbReference type="InParanoid" id="A0A1Y2E0X7"/>
<dbReference type="RefSeq" id="XP_040716344.1">
    <property type="nucleotide sequence ID" value="XM_040862039.1"/>
</dbReference>
<dbReference type="AlphaFoldDB" id="A0A1Y2E0X7"/>
<dbReference type="PANTHER" id="PTHR46190:SF1">
    <property type="entry name" value="SI:CH211-201H21.5"/>
    <property type="match status" value="1"/>
</dbReference>
<keyword evidence="4" id="KW-1185">Reference proteome</keyword>
<comment type="similarity">
    <text evidence="1">Belongs to the IUNH family.</text>
</comment>
<feature type="domain" description="Inosine/uridine-preferring nucleoside hydrolase" evidence="2">
    <location>
        <begin position="10"/>
        <end position="297"/>
    </location>
</feature>
<dbReference type="InterPro" id="IPR001910">
    <property type="entry name" value="Inosine/uridine_hydrolase_dom"/>
</dbReference>
<dbReference type="STRING" id="1141098.A0A1Y2E0X7"/>